<sequence length="314" mass="34786">MWRKAVPSRRRWSALSILERRCMSKDAAPLNAWNFPCPVCGQMKAGHVLTCSATCESTLATDHADTHARLLTLKDDLECARSPDVRALFHQLETQALPSSTTSWADMLADAGVSSHLAHDPAVTRLISAAYSYPMTLRHYLPALLPSISSSIDAAHRVYILGARAEATMPRHLWTPLHPWRLDISLIGNHVPVMRSTPPSPPSSSLNLSFHNGLYHDLDLPSPHAFVLFNPGLGHPALRSQWRPTLARVLESHRPILLTSFSDEDLQRDVRVLETAGRRIDIAENPFGSTKASIDPMHLVASPVHSNRFVCVVH</sequence>
<dbReference type="STRING" id="112090.W4GNK1"/>
<dbReference type="EMBL" id="KI913125">
    <property type="protein sequence ID" value="ETV80564.1"/>
    <property type="molecule type" value="Genomic_DNA"/>
</dbReference>
<reference evidence="2" key="1">
    <citation type="submission" date="2013-12" db="EMBL/GenBank/DDBJ databases">
        <title>The Genome Sequence of Aphanomyces astaci APO3.</title>
        <authorList>
            <consortium name="The Broad Institute Genomics Platform"/>
            <person name="Russ C."/>
            <person name="Tyler B."/>
            <person name="van West P."/>
            <person name="Dieguez-Uribeondo J."/>
            <person name="Young S.K."/>
            <person name="Zeng Q."/>
            <person name="Gargeya S."/>
            <person name="Fitzgerald M."/>
            <person name="Abouelleil A."/>
            <person name="Alvarado L."/>
            <person name="Chapman S.B."/>
            <person name="Gainer-Dewar J."/>
            <person name="Goldberg J."/>
            <person name="Griggs A."/>
            <person name="Gujja S."/>
            <person name="Hansen M."/>
            <person name="Howarth C."/>
            <person name="Imamovic A."/>
            <person name="Ireland A."/>
            <person name="Larimer J."/>
            <person name="McCowan C."/>
            <person name="Murphy C."/>
            <person name="Pearson M."/>
            <person name="Poon T.W."/>
            <person name="Priest M."/>
            <person name="Roberts A."/>
            <person name="Saif S."/>
            <person name="Shea T."/>
            <person name="Sykes S."/>
            <person name="Wortman J."/>
            <person name="Nusbaum C."/>
            <person name="Birren B."/>
        </authorList>
    </citation>
    <scope>NUCLEOTIDE SEQUENCE [LARGE SCALE GENOMIC DNA]</scope>
    <source>
        <strain evidence="2">APO3</strain>
    </source>
</reference>
<proteinExistence type="predicted"/>
<dbReference type="InterPro" id="IPR046824">
    <property type="entry name" value="Mss51-like_C"/>
</dbReference>
<dbReference type="AlphaFoldDB" id="W4GNK1"/>
<organism evidence="2">
    <name type="scientific">Aphanomyces astaci</name>
    <name type="common">Crayfish plague agent</name>
    <dbReference type="NCBI Taxonomy" id="112090"/>
    <lineage>
        <taxon>Eukaryota</taxon>
        <taxon>Sar</taxon>
        <taxon>Stramenopiles</taxon>
        <taxon>Oomycota</taxon>
        <taxon>Saprolegniomycetes</taxon>
        <taxon>Saprolegniales</taxon>
        <taxon>Verrucalvaceae</taxon>
        <taxon>Aphanomyces</taxon>
    </lineage>
</organism>
<dbReference type="RefSeq" id="XP_009829511.1">
    <property type="nucleotide sequence ID" value="XM_009831209.1"/>
</dbReference>
<evidence type="ECO:0000259" key="1">
    <source>
        <dbReference type="Pfam" id="PF20179"/>
    </source>
</evidence>
<dbReference type="GeneID" id="20808091"/>
<dbReference type="OrthoDB" id="5282002at2759"/>
<evidence type="ECO:0000313" key="2">
    <source>
        <dbReference type="EMBL" id="ETV80564.1"/>
    </source>
</evidence>
<gene>
    <name evidence="2" type="ORF">H257_06095</name>
</gene>
<dbReference type="PANTHER" id="PTHR28069:SF1">
    <property type="entry name" value="PROTEIN MSS51, MITOCHONDRIAL"/>
    <property type="match status" value="1"/>
</dbReference>
<dbReference type="VEuPathDB" id="FungiDB:H257_06095"/>
<accession>W4GNK1</accession>
<dbReference type="PANTHER" id="PTHR28069">
    <property type="entry name" value="GH20023P"/>
    <property type="match status" value="1"/>
</dbReference>
<feature type="domain" description="Mitochondrial splicing suppressor 51-like C-terminal" evidence="1">
    <location>
        <begin position="134"/>
        <end position="295"/>
    </location>
</feature>
<protein>
    <recommendedName>
        <fullName evidence="1">Mitochondrial splicing suppressor 51-like C-terminal domain-containing protein</fullName>
    </recommendedName>
</protein>
<dbReference type="Pfam" id="PF20179">
    <property type="entry name" value="MSS51_C"/>
    <property type="match status" value="1"/>
</dbReference>
<name>W4GNK1_APHAT</name>